<name>A0A1H9VP60_9SPHI</name>
<dbReference type="AlphaFoldDB" id="A0A1H9VP60"/>
<sequence>MGITSIKFTIKHPPGIAVIRMRINYVELGKAELDAFKTAVSPGVVIEGTMSVNVVSKLAVFELEAVGTAHLAGSLQVNYKGKDLLVGDKGAFVVEDSGRVVLLLKDISLI</sequence>
<accession>A0A1H9VP60</accession>
<keyword evidence="2" id="KW-1185">Reference proteome</keyword>
<reference evidence="1 2" key="1">
    <citation type="submission" date="2016-10" db="EMBL/GenBank/DDBJ databases">
        <authorList>
            <person name="de Groot N.N."/>
        </authorList>
    </citation>
    <scope>NUCLEOTIDE SEQUENCE [LARGE SCALE GENOMIC DNA]</scope>
    <source>
        <strain evidence="1 2">DSM 18610</strain>
    </source>
</reference>
<dbReference type="STRING" id="390241.SAMN04488023_14623"/>
<evidence type="ECO:0000313" key="2">
    <source>
        <dbReference type="Proteomes" id="UP000199572"/>
    </source>
</evidence>
<proteinExistence type="predicted"/>
<evidence type="ECO:0000313" key="1">
    <source>
        <dbReference type="EMBL" id="SES23516.1"/>
    </source>
</evidence>
<dbReference type="EMBL" id="FOGG01000046">
    <property type="protein sequence ID" value="SES23516.1"/>
    <property type="molecule type" value="Genomic_DNA"/>
</dbReference>
<gene>
    <name evidence="1" type="ORF">SAMN04488023_14623</name>
</gene>
<protein>
    <submittedName>
        <fullName evidence="1">Uncharacterized protein</fullName>
    </submittedName>
</protein>
<organism evidence="1 2">
    <name type="scientific">Pedobacter rhizosphaerae</name>
    <dbReference type="NCBI Taxonomy" id="390241"/>
    <lineage>
        <taxon>Bacteria</taxon>
        <taxon>Pseudomonadati</taxon>
        <taxon>Bacteroidota</taxon>
        <taxon>Sphingobacteriia</taxon>
        <taxon>Sphingobacteriales</taxon>
        <taxon>Sphingobacteriaceae</taxon>
        <taxon>Pedobacter</taxon>
    </lineage>
</organism>
<dbReference type="RefSeq" id="WP_090889047.1">
    <property type="nucleotide sequence ID" value="NZ_FOGG01000046.1"/>
</dbReference>
<dbReference type="Proteomes" id="UP000199572">
    <property type="component" value="Unassembled WGS sequence"/>
</dbReference>